<dbReference type="RefSeq" id="WP_079648351.1">
    <property type="nucleotide sequence ID" value="NZ_FUYM01000004.1"/>
</dbReference>
<dbReference type="AlphaFoldDB" id="A0A1T5D082"/>
<dbReference type="OrthoDB" id="9786134at2"/>
<dbReference type="Gene3D" id="2.40.30.10">
    <property type="entry name" value="Translation factors"/>
    <property type="match status" value="1"/>
</dbReference>
<dbReference type="InterPro" id="IPR001433">
    <property type="entry name" value="OxRdtase_FAD/NAD-bd"/>
</dbReference>
<organism evidence="4 5">
    <name type="scientific">Rhizorhabdus histidinilytica</name>
    <dbReference type="NCBI Taxonomy" id="439228"/>
    <lineage>
        <taxon>Bacteria</taxon>
        <taxon>Pseudomonadati</taxon>
        <taxon>Pseudomonadota</taxon>
        <taxon>Alphaproteobacteria</taxon>
        <taxon>Sphingomonadales</taxon>
        <taxon>Sphingomonadaceae</taxon>
        <taxon>Rhizorhabdus</taxon>
    </lineage>
</organism>
<dbReference type="InterPro" id="IPR006058">
    <property type="entry name" value="2Fe2S_fd_BS"/>
</dbReference>
<dbReference type="PANTHER" id="PTHR47354">
    <property type="entry name" value="NADH OXIDOREDUCTASE HCR"/>
    <property type="match status" value="1"/>
</dbReference>
<gene>
    <name evidence="4" type="ORF">SAMN06295920_104470</name>
</gene>
<keyword evidence="5" id="KW-1185">Reference proteome</keyword>
<evidence type="ECO:0000313" key="4">
    <source>
        <dbReference type="EMBL" id="SKB65135.1"/>
    </source>
</evidence>
<feature type="domain" description="2Fe-2S ferredoxin-type" evidence="2">
    <location>
        <begin position="19"/>
        <end position="116"/>
    </location>
</feature>
<dbReference type="InterPro" id="IPR017938">
    <property type="entry name" value="Riboflavin_synthase-like_b-brl"/>
</dbReference>
<keyword evidence="4" id="KW-0560">Oxidoreductase</keyword>
<dbReference type="InterPro" id="IPR001041">
    <property type="entry name" value="2Fe-2S_ferredoxin-type"/>
</dbReference>
<dbReference type="STRING" id="439228.SAMN06295920_104470"/>
<dbReference type="SUPFAM" id="SSF54292">
    <property type="entry name" value="2Fe-2S ferredoxin-like"/>
    <property type="match status" value="1"/>
</dbReference>
<name>A0A1T5D082_9SPHN</name>
<dbReference type="SUPFAM" id="SSF63380">
    <property type="entry name" value="Riboflavin synthase domain-like"/>
    <property type="match status" value="1"/>
</dbReference>
<evidence type="ECO:0000259" key="2">
    <source>
        <dbReference type="PROSITE" id="PS51085"/>
    </source>
</evidence>
<feature type="domain" description="FAD-binding FR-type" evidence="3">
    <location>
        <begin position="119"/>
        <end position="220"/>
    </location>
</feature>
<keyword evidence="4" id="KW-0223">Dioxygenase</keyword>
<protein>
    <submittedName>
        <fullName evidence="4">Benzoate/toluate 1,2-dioxygenase reductase subunit</fullName>
    </submittedName>
</protein>
<accession>A0A1T5D082</accession>
<dbReference type="PROSITE" id="PS51085">
    <property type="entry name" value="2FE2S_FER_2"/>
    <property type="match status" value="1"/>
</dbReference>
<dbReference type="PRINTS" id="PR00371">
    <property type="entry name" value="FPNCR"/>
</dbReference>
<dbReference type="CDD" id="cd00207">
    <property type="entry name" value="fer2"/>
    <property type="match status" value="1"/>
</dbReference>
<dbReference type="EMBL" id="FUYM01000004">
    <property type="protein sequence ID" value="SKB65135.1"/>
    <property type="molecule type" value="Genomic_DNA"/>
</dbReference>
<evidence type="ECO:0000259" key="3">
    <source>
        <dbReference type="PROSITE" id="PS51384"/>
    </source>
</evidence>
<dbReference type="InterPro" id="IPR050415">
    <property type="entry name" value="MRET"/>
</dbReference>
<dbReference type="PRINTS" id="PR00410">
    <property type="entry name" value="PHEHYDRXLASE"/>
</dbReference>
<evidence type="ECO:0000256" key="1">
    <source>
        <dbReference type="ARBA" id="ARBA00034078"/>
    </source>
</evidence>
<dbReference type="GO" id="GO:0051213">
    <property type="term" value="F:dioxygenase activity"/>
    <property type="evidence" value="ECO:0007669"/>
    <property type="project" value="UniProtKB-KW"/>
</dbReference>
<dbReference type="PANTHER" id="PTHR47354:SF5">
    <property type="entry name" value="PROTEIN RFBI"/>
    <property type="match status" value="1"/>
</dbReference>
<dbReference type="InterPro" id="IPR039261">
    <property type="entry name" value="FNR_nucleotide-bd"/>
</dbReference>
<dbReference type="Proteomes" id="UP000189818">
    <property type="component" value="Unassembled WGS sequence"/>
</dbReference>
<reference evidence="5" key="1">
    <citation type="submission" date="2017-02" db="EMBL/GenBank/DDBJ databases">
        <authorList>
            <person name="Varghese N."/>
            <person name="Submissions S."/>
        </authorList>
    </citation>
    <scope>NUCLEOTIDE SEQUENCE [LARGE SCALE GENOMIC DNA]</scope>
    <source>
        <strain evidence="5">UM2</strain>
    </source>
</reference>
<dbReference type="GO" id="GO:0051537">
    <property type="term" value="F:2 iron, 2 sulfur cluster binding"/>
    <property type="evidence" value="ECO:0007669"/>
    <property type="project" value="InterPro"/>
</dbReference>
<dbReference type="InterPro" id="IPR012675">
    <property type="entry name" value="Beta-grasp_dom_sf"/>
</dbReference>
<dbReference type="Pfam" id="PF00970">
    <property type="entry name" value="FAD_binding_6"/>
    <property type="match status" value="1"/>
</dbReference>
<dbReference type="Gene3D" id="3.40.50.80">
    <property type="entry name" value="Nucleotide-binding domain of ferredoxin-NADP reductase (FNR) module"/>
    <property type="match status" value="1"/>
</dbReference>
<dbReference type="Pfam" id="PF00111">
    <property type="entry name" value="Fer2"/>
    <property type="match status" value="1"/>
</dbReference>
<dbReference type="InterPro" id="IPR017927">
    <property type="entry name" value="FAD-bd_FR_type"/>
</dbReference>
<sequence>MAVTAPAGPPAAATGCDTRHIEFRYADGARRTLDVDAGRPILDAALAADIPLLHQCRSGSCSSCVARLVQGETRQHAGGRSALLRSEHEAGLRLLCQAEAAADCVFDLDYDSAAGAGRPRKASAFVDRVERVASNVVRLRLELAADHWVDFQPGQFFQLRIPGTDIVRSYSPASTSAALPALEFLIRLLPGGAMSQWLVESAQIDDVVEIEGAFGAFFLRDKVRAPHIFVAGGTGLAPILSMLDALRAQPGRKPPALLSFGCTDPAALFGLDEIALRRTWMPNLQARISVDRDAEGDLLLGTPVAALSQADVGHPDTIAYLCGPPPMVEAARARLEAFGVRPANILAEQFVASTASGEAA</sequence>
<evidence type="ECO:0000313" key="5">
    <source>
        <dbReference type="Proteomes" id="UP000189818"/>
    </source>
</evidence>
<comment type="cofactor">
    <cofactor evidence="1">
        <name>[2Fe-2S] cluster</name>
        <dbReference type="ChEBI" id="CHEBI:190135"/>
    </cofactor>
</comment>
<dbReference type="PROSITE" id="PS51384">
    <property type="entry name" value="FAD_FR"/>
    <property type="match status" value="1"/>
</dbReference>
<dbReference type="PROSITE" id="PS00197">
    <property type="entry name" value="2FE2S_FER_1"/>
    <property type="match status" value="1"/>
</dbReference>
<dbReference type="InterPro" id="IPR036010">
    <property type="entry name" value="2Fe-2S_ferredoxin-like_sf"/>
</dbReference>
<proteinExistence type="predicted"/>
<dbReference type="InterPro" id="IPR008333">
    <property type="entry name" value="Cbr1-like_FAD-bd_dom"/>
</dbReference>
<dbReference type="InterPro" id="IPR001709">
    <property type="entry name" value="Flavoprot_Pyr_Nucl_cyt_Rdtase"/>
</dbReference>
<dbReference type="Pfam" id="PF00175">
    <property type="entry name" value="NAD_binding_1"/>
    <property type="match status" value="1"/>
</dbReference>
<dbReference type="SUPFAM" id="SSF52343">
    <property type="entry name" value="Ferredoxin reductase-like, C-terminal NADP-linked domain"/>
    <property type="match status" value="1"/>
</dbReference>
<dbReference type="Gene3D" id="3.10.20.30">
    <property type="match status" value="1"/>
</dbReference>